<feature type="chain" id="PRO_5034530230" evidence="13">
    <location>
        <begin position="23"/>
        <end position="528"/>
    </location>
</feature>
<name>A0A8B8ZG75_PHODC</name>
<keyword evidence="7" id="KW-0378">Hydrolase</keyword>
<keyword evidence="3" id="KW-1003">Cell membrane</keyword>
<keyword evidence="5 13" id="KW-0732">Signal</keyword>
<dbReference type="PANTHER" id="PTHR13683:SF743">
    <property type="entry name" value="ASPARTIC PROTEINASE-LIKE PROTEIN 1"/>
    <property type="match status" value="1"/>
</dbReference>
<feature type="signal peptide" evidence="13">
    <location>
        <begin position="1"/>
        <end position="22"/>
    </location>
</feature>
<feature type="compositionally biased region" description="Low complexity" evidence="12">
    <location>
        <begin position="470"/>
        <end position="498"/>
    </location>
</feature>
<keyword evidence="15" id="KW-1185">Reference proteome</keyword>
<evidence type="ECO:0000256" key="5">
    <source>
        <dbReference type="ARBA" id="ARBA00022729"/>
    </source>
</evidence>
<dbReference type="InterPro" id="IPR032799">
    <property type="entry name" value="TAXi_C"/>
</dbReference>
<dbReference type="Gene3D" id="2.40.70.10">
    <property type="entry name" value="Acid Proteases"/>
    <property type="match status" value="2"/>
</dbReference>
<evidence type="ECO:0000256" key="6">
    <source>
        <dbReference type="ARBA" id="ARBA00022750"/>
    </source>
</evidence>
<evidence type="ECO:0000256" key="9">
    <source>
        <dbReference type="ARBA" id="ARBA00023180"/>
    </source>
</evidence>
<evidence type="ECO:0000256" key="1">
    <source>
        <dbReference type="ARBA" id="ARBA00004193"/>
    </source>
</evidence>
<reference evidence="16" key="1">
    <citation type="submission" date="2025-08" db="UniProtKB">
        <authorList>
            <consortium name="RefSeq"/>
        </authorList>
    </citation>
    <scope>IDENTIFICATION</scope>
    <source>
        <tissue evidence="16">Young leaves</tissue>
    </source>
</reference>
<dbReference type="InterPro" id="IPR033121">
    <property type="entry name" value="PEPTIDASE_A1"/>
</dbReference>
<feature type="domain" description="Peptidase A1" evidence="14">
    <location>
        <begin position="99"/>
        <end position="448"/>
    </location>
</feature>
<keyword evidence="4" id="KW-0645">Protease</keyword>
<dbReference type="AlphaFoldDB" id="A0A8B8ZG75"/>
<comment type="similarity">
    <text evidence="2">Belongs to the peptidase A1 family.</text>
</comment>
<dbReference type="InterPro" id="IPR034164">
    <property type="entry name" value="Pepsin-like_dom"/>
</dbReference>
<feature type="active site" evidence="11">
    <location>
        <position position="330"/>
    </location>
</feature>
<dbReference type="FunFam" id="2.40.70.10:FF:000012">
    <property type="entry name" value="Aspartyl protease family protein 1"/>
    <property type="match status" value="1"/>
</dbReference>
<evidence type="ECO:0000256" key="12">
    <source>
        <dbReference type="SAM" id="MobiDB-lite"/>
    </source>
</evidence>
<evidence type="ECO:0000256" key="8">
    <source>
        <dbReference type="ARBA" id="ARBA00023136"/>
    </source>
</evidence>
<accession>A0A8B8ZG75</accession>
<organism evidence="15 16">
    <name type="scientific">Phoenix dactylifera</name>
    <name type="common">Date palm</name>
    <dbReference type="NCBI Taxonomy" id="42345"/>
    <lineage>
        <taxon>Eukaryota</taxon>
        <taxon>Viridiplantae</taxon>
        <taxon>Streptophyta</taxon>
        <taxon>Embryophyta</taxon>
        <taxon>Tracheophyta</taxon>
        <taxon>Spermatophyta</taxon>
        <taxon>Magnoliopsida</taxon>
        <taxon>Liliopsida</taxon>
        <taxon>Arecaceae</taxon>
        <taxon>Coryphoideae</taxon>
        <taxon>Phoeniceae</taxon>
        <taxon>Phoenix</taxon>
    </lineage>
</organism>
<feature type="region of interest" description="Disordered" evidence="12">
    <location>
        <begin position="456"/>
        <end position="503"/>
    </location>
</feature>
<keyword evidence="6" id="KW-0064">Aspartyl protease</keyword>
<evidence type="ECO:0000256" key="11">
    <source>
        <dbReference type="PIRSR" id="PIRSR601461-1"/>
    </source>
</evidence>
<dbReference type="InterPro" id="IPR001461">
    <property type="entry name" value="Aspartic_peptidase_A1"/>
</dbReference>
<sequence>MAAFSFLAALLAASFLVWSSHSLTLSSRLVHRFSDEAGVAAASRGGGQWPDRRSAEYYQVLARSDIQRQKRLLGSRYQTLFPSEGSETFNLGNDFGWLHYTWIDIGTPNVSFLVALDAGSDLLWVPCDCIQCAPLSGYHSSLDKDLGMQDKDLGMYSPAESRTSRHVSCSHELCALGSSCNSPKQPCPYNINYSSENTSSSGLLIEDTLYMASNEDRRPIQTSVIIGCGKRQSGGYLDGIAPDGLLGLGFGEISVPSFLARSGLVRNSFSLCFQEEDSGRIYFGDQGVATQQSTPFIPSNGKYITYIVEAESFCIGSRCLGKNIFHSLVDSGTSFTFLPDNIYKKVTTEFDRQVNAPRLAYNVSPWEYCYKASPLEMPVVPTVTLIFAVNKSFVANSPVYHIYGEEGNLAGFCLALQSTADSMGIIGQNLMTGYRMVFDRENLKLGWSQSNCQDLDNSRPVHLTPPPQNRPENPLPTDQQQSTPRGRAVAPAVAGRTPPTNPSAASPLVVAQYCLLLLVTQVAVMFIG</sequence>
<evidence type="ECO:0000256" key="13">
    <source>
        <dbReference type="SAM" id="SignalP"/>
    </source>
</evidence>
<dbReference type="GeneID" id="103723546"/>
<evidence type="ECO:0000259" key="14">
    <source>
        <dbReference type="PROSITE" id="PS51767"/>
    </source>
</evidence>
<dbReference type="KEGG" id="pda:103723546"/>
<evidence type="ECO:0000313" key="16">
    <source>
        <dbReference type="RefSeq" id="XP_038973156.1"/>
    </source>
</evidence>
<dbReference type="OrthoDB" id="2747330at2759"/>
<dbReference type="PROSITE" id="PS51767">
    <property type="entry name" value="PEPTIDASE_A1"/>
    <property type="match status" value="1"/>
</dbReference>
<dbReference type="Proteomes" id="UP000228380">
    <property type="component" value="Unplaced"/>
</dbReference>
<evidence type="ECO:0000256" key="7">
    <source>
        <dbReference type="ARBA" id="ARBA00022801"/>
    </source>
</evidence>
<keyword evidence="8" id="KW-0472">Membrane</keyword>
<gene>
    <name evidence="16" type="primary">LOC103723546</name>
</gene>
<proteinExistence type="inferred from homology"/>
<dbReference type="Pfam" id="PF14543">
    <property type="entry name" value="TAXi_N"/>
    <property type="match status" value="1"/>
</dbReference>
<dbReference type="CDD" id="cd05471">
    <property type="entry name" value="pepsin_like"/>
    <property type="match status" value="1"/>
</dbReference>
<dbReference type="SUPFAM" id="SSF50630">
    <property type="entry name" value="Acid proteases"/>
    <property type="match status" value="1"/>
</dbReference>
<evidence type="ECO:0000256" key="2">
    <source>
        <dbReference type="ARBA" id="ARBA00007447"/>
    </source>
</evidence>
<dbReference type="GO" id="GO:0006508">
    <property type="term" value="P:proteolysis"/>
    <property type="evidence" value="ECO:0007669"/>
    <property type="project" value="UniProtKB-KW"/>
</dbReference>
<evidence type="ECO:0000256" key="4">
    <source>
        <dbReference type="ARBA" id="ARBA00022670"/>
    </source>
</evidence>
<keyword evidence="9" id="KW-0325">Glycoprotein</keyword>
<protein>
    <submittedName>
        <fullName evidence="16">Aspartic proteinase-like protein 1</fullName>
    </submittedName>
</protein>
<evidence type="ECO:0000313" key="15">
    <source>
        <dbReference type="Proteomes" id="UP000228380"/>
    </source>
</evidence>
<evidence type="ECO:0000256" key="10">
    <source>
        <dbReference type="ARBA" id="ARBA00023288"/>
    </source>
</evidence>
<keyword evidence="10" id="KW-0449">Lipoprotein</keyword>
<dbReference type="InterPro" id="IPR021109">
    <property type="entry name" value="Peptidase_aspartic_dom_sf"/>
</dbReference>
<comment type="subcellular location">
    <subcellularLocation>
        <location evidence="1">Cell membrane</location>
        <topology evidence="1">Lipid-anchor</topology>
    </subcellularLocation>
</comment>
<dbReference type="PANTHER" id="PTHR13683">
    <property type="entry name" value="ASPARTYL PROTEASES"/>
    <property type="match status" value="1"/>
</dbReference>
<dbReference type="FunFam" id="2.40.70.10:FF:000014">
    <property type="entry name" value="Aspartyl protease family protein 1"/>
    <property type="match status" value="1"/>
</dbReference>
<evidence type="ECO:0000256" key="3">
    <source>
        <dbReference type="ARBA" id="ARBA00022475"/>
    </source>
</evidence>
<dbReference type="PRINTS" id="PR00792">
    <property type="entry name" value="PEPSIN"/>
</dbReference>
<dbReference type="Pfam" id="PF14541">
    <property type="entry name" value="TAXi_C"/>
    <property type="match status" value="1"/>
</dbReference>
<dbReference type="GO" id="GO:0005886">
    <property type="term" value="C:plasma membrane"/>
    <property type="evidence" value="ECO:0007669"/>
    <property type="project" value="UniProtKB-SubCell"/>
</dbReference>
<feature type="active site" evidence="11">
    <location>
        <position position="117"/>
    </location>
</feature>
<dbReference type="GO" id="GO:0004190">
    <property type="term" value="F:aspartic-type endopeptidase activity"/>
    <property type="evidence" value="ECO:0007669"/>
    <property type="project" value="UniProtKB-KW"/>
</dbReference>
<dbReference type="InterPro" id="IPR032861">
    <property type="entry name" value="TAXi_N"/>
</dbReference>
<dbReference type="RefSeq" id="XP_038973156.1">
    <property type="nucleotide sequence ID" value="XM_039117228.1"/>
</dbReference>